<keyword evidence="3" id="KW-1185">Reference proteome</keyword>
<dbReference type="Proteomes" id="UP000237947">
    <property type="component" value="Chromosome"/>
</dbReference>
<dbReference type="OrthoDB" id="3169575at2"/>
<feature type="transmembrane region" description="Helical" evidence="1">
    <location>
        <begin position="63"/>
        <end position="82"/>
    </location>
</feature>
<evidence type="ECO:0000313" key="3">
    <source>
        <dbReference type="Proteomes" id="UP000237947"/>
    </source>
</evidence>
<sequence>MNRKMNTENMNEKFNEFFYEAFESNTYKVGKRPWWQILVLTIIVMFLYFFFTLPSLSPQSFDFYKTIIIGIIVYWVLHALFGKQLKSSKGLKSSIVAIILLIAIPFLGTLISSPFFFSKQYAELIEINSSDFAKDIEQVSINQVPVVDREAARVIGEKQMGSMGELVSQFNVANKYSQVNIAGKPIRVSPLEYYDIIKYFTNNQSGIQHYVSVDMTSQDGDLTKLDEAIFYSESDILFRDLNRHIRFQFPFSILGESNFEIDDNGKAWYVTPVLHKPIFFFGGLDAKGAIITDANTGKSTYYKRDEVPSWVDRVNPAEVIISQLNSYGKYNRGFWNSVFSQKNVTSTTEGYNYISLGEDIYLTTGVTSVRSDESNLGFYYVNLRTKETKFYPVPSATETAAMKSARGKVQEKNYEPTFPVILNLGGRPVYFMSLKDQSLTAKMFALVDAEQFTDVIVGDNVQETISKYFDINPEVSSDSNVFEDEKITVEKISEVVVNGNTIYYLSVKENNNIYVIVPEELDNRVHFIQANDKLNIQSSLQLEKDEFKQFKIVKIEY</sequence>
<keyword evidence="1" id="KW-1133">Transmembrane helix</keyword>
<proteinExistence type="predicted"/>
<feature type="transmembrane region" description="Helical" evidence="1">
    <location>
        <begin position="94"/>
        <end position="117"/>
    </location>
</feature>
<accession>A0A2S0KMP4</accession>
<dbReference type="AlphaFoldDB" id="A0A2S0KMP4"/>
<dbReference type="KEGG" id="fsa:C5Q98_03250"/>
<dbReference type="EMBL" id="CP027226">
    <property type="protein sequence ID" value="AVM42305.1"/>
    <property type="molecule type" value="Genomic_DNA"/>
</dbReference>
<evidence type="ECO:0008006" key="4">
    <source>
        <dbReference type="Google" id="ProtNLM"/>
    </source>
</evidence>
<protein>
    <recommendedName>
        <fullName evidence="4">CvpA family protein</fullName>
    </recommendedName>
</protein>
<keyword evidence="1" id="KW-0472">Membrane</keyword>
<evidence type="ECO:0000256" key="1">
    <source>
        <dbReference type="SAM" id="Phobius"/>
    </source>
</evidence>
<organism evidence="2 3">
    <name type="scientific">Fastidiosipila sanguinis</name>
    <dbReference type="NCBI Taxonomy" id="236753"/>
    <lineage>
        <taxon>Bacteria</taxon>
        <taxon>Bacillati</taxon>
        <taxon>Bacillota</taxon>
        <taxon>Clostridia</taxon>
        <taxon>Eubacteriales</taxon>
        <taxon>Oscillospiraceae</taxon>
        <taxon>Fastidiosipila</taxon>
    </lineage>
</organism>
<reference evidence="3" key="1">
    <citation type="submission" date="2018-02" db="EMBL/GenBank/DDBJ databases">
        <authorList>
            <person name="Holder M.E."/>
            <person name="Ajami N.J."/>
            <person name="Petrosino J.F."/>
        </authorList>
    </citation>
    <scope>NUCLEOTIDE SEQUENCE [LARGE SCALE GENOMIC DNA]</scope>
    <source>
        <strain evidence="3">CCUG 47711</strain>
    </source>
</reference>
<evidence type="ECO:0000313" key="2">
    <source>
        <dbReference type="EMBL" id="AVM42305.1"/>
    </source>
</evidence>
<name>A0A2S0KMP4_9FIRM</name>
<keyword evidence="1" id="KW-0812">Transmembrane</keyword>
<gene>
    <name evidence="2" type="ORF">C5Q98_03250</name>
</gene>
<dbReference type="RefSeq" id="WP_106012288.1">
    <property type="nucleotide sequence ID" value="NZ_CP027226.1"/>
</dbReference>
<feature type="transmembrane region" description="Helical" evidence="1">
    <location>
        <begin position="34"/>
        <end position="51"/>
    </location>
</feature>